<keyword evidence="2" id="KW-1185">Reference proteome</keyword>
<dbReference type="OrthoDB" id="10519709at2759"/>
<comment type="caution">
    <text evidence="1">The sequence shown here is derived from an EMBL/GenBank/DDBJ whole genome shotgun (WGS) entry which is preliminary data.</text>
</comment>
<dbReference type="EMBL" id="JYDH01000046">
    <property type="protein sequence ID" value="KRY36088.1"/>
    <property type="molecule type" value="Genomic_DNA"/>
</dbReference>
<reference evidence="1 2" key="1">
    <citation type="submission" date="2015-01" db="EMBL/GenBank/DDBJ databases">
        <title>Evolution of Trichinella species and genotypes.</title>
        <authorList>
            <person name="Korhonen P.K."/>
            <person name="Edoardo P."/>
            <person name="Giuseppe L.R."/>
            <person name="Gasser R.B."/>
        </authorList>
    </citation>
    <scope>NUCLEOTIDE SEQUENCE [LARGE SCALE GENOMIC DNA]</scope>
    <source>
        <strain evidence="1">ISS3</strain>
    </source>
</reference>
<dbReference type="AlphaFoldDB" id="A0A0V1BH86"/>
<proteinExistence type="predicted"/>
<gene>
    <name evidence="1" type="ORF">T01_12729</name>
</gene>
<evidence type="ECO:0000313" key="2">
    <source>
        <dbReference type="Proteomes" id="UP000054776"/>
    </source>
</evidence>
<evidence type="ECO:0000313" key="1">
    <source>
        <dbReference type="EMBL" id="KRY36088.1"/>
    </source>
</evidence>
<organism evidence="1 2">
    <name type="scientific">Trichinella spiralis</name>
    <name type="common">Trichina worm</name>
    <dbReference type="NCBI Taxonomy" id="6334"/>
    <lineage>
        <taxon>Eukaryota</taxon>
        <taxon>Metazoa</taxon>
        <taxon>Ecdysozoa</taxon>
        <taxon>Nematoda</taxon>
        <taxon>Enoplea</taxon>
        <taxon>Dorylaimia</taxon>
        <taxon>Trichinellida</taxon>
        <taxon>Trichinellidae</taxon>
        <taxon>Trichinella</taxon>
    </lineage>
</organism>
<protein>
    <submittedName>
        <fullName evidence="1">Uncharacterized protein</fullName>
    </submittedName>
</protein>
<name>A0A0V1BH86_TRISP</name>
<sequence>MSPGGMPSPESSSTNSGFVNHISNAYTNYSAFYSSTLPIRQPSIVIYPRTTYPAMHSQWHTVKPLSNIHSQDFFYYSIHQAVGVLHPTDTAPVAIRAVYLLTMLPPPNHCGIPADNPLAHPEACEPHRQSLHQLLGNLYLTSPYPSRISCVPAVQSSRNAFIVVYGRTAHPTFIINDIPSYHSVCYSVKASCEAHRQSLYRPFGYLYPLSPSPSPINFCTPVVHSSHNTFREVYGPPAHPTSIPTYSPFYDSIHQSHQFRVVYLLNIRPPPNQRGIPPLPRLKYTFIFVNPIADPYNCTSLLYTCTPHFQRIIRVESWPPTTPQPTQCSGHNCHCGHQSFGLLFPDVPCPSPVNFYTPALNLSYNGFTVVFSPPAHSTFLLNNVPFYHSINDYLITECPPAVCPPPNPLALIQGCITAYHTSTA</sequence>
<dbReference type="Proteomes" id="UP000054776">
    <property type="component" value="Unassembled WGS sequence"/>
</dbReference>
<accession>A0A0V1BH86</accession>
<dbReference type="InParanoid" id="A0A0V1BH86"/>